<keyword evidence="2" id="KW-1185">Reference proteome</keyword>
<evidence type="ECO:0000313" key="2">
    <source>
        <dbReference type="Proteomes" id="UP000594638"/>
    </source>
</evidence>
<proteinExistence type="predicted"/>
<comment type="caution">
    <text evidence="1">The sequence shown here is derived from an EMBL/GenBank/DDBJ whole genome shotgun (WGS) entry which is preliminary data.</text>
</comment>
<dbReference type="Proteomes" id="UP000594638">
    <property type="component" value="Unassembled WGS sequence"/>
</dbReference>
<dbReference type="AlphaFoldDB" id="A0A8S0RFL9"/>
<dbReference type="EMBL" id="CACTIH010003613">
    <property type="protein sequence ID" value="CAA2977829.1"/>
    <property type="molecule type" value="Genomic_DNA"/>
</dbReference>
<organism evidence="1 2">
    <name type="scientific">Olea europaea subsp. europaea</name>
    <dbReference type="NCBI Taxonomy" id="158383"/>
    <lineage>
        <taxon>Eukaryota</taxon>
        <taxon>Viridiplantae</taxon>
        <taxon>Streptophyta</taxon>
        <taxon>Embryophyta</taxon>
        <taxon>Tracheophyta</taxon>
        <taxon>Spermatophyta</taxon>
        <taxon>Magnoliopsida</taxon>
        <taxon>eudicotyledons</taxon>
        <taxon>Gunneridae</taxon>
        <taxon>Pentapetalae</taxon>
        <taxon>asterids</taxon>
        <taxon>lamiids</taxon>
        <taxon>Lamiales</taxon>
        <taxon>Oleaceae</taxon>
        <taxon>Oleeae</taxon>
        <taxon>Olea</taxon>
    </lineage>
</organism>
<reference evidence="1 2" key="1">
    <citation type="submission" date="2019-12" db="EMBL/GenBank/DDBJ databases">
        <authorList>
            <person name="Alioto T."/>
            <person name="Alioto T."/>
            <person name="Gomez Garrido J."/>
        </authorList>
    </citation>
    <scope>NUCLEOTIDE SEQUENCE [LARGE SCALE GENOMIC DNA]</scope>
</reference>
<gene>
    <name evidence="1" type="ORF">OLEA9_A106615</name>
</gene>
<accession>A0A8S0RFL9</accession>
<sequence length="220" mass="25238">MFWSHEHQNECNKPAIGERVPFDPTYPISKYSVNIFRTLLSDPEHQTIFFFYLHFAMSARLLGILLDDCGSQIEELAPTADTRVETVAVREESVALDAKTEIEIEIREKEKLENEEVERVEPMEFQMVGCNTEVSIVSTADVIDYKENVAEEVTIEEISTSKTKMEFGNPIPTRSTVWLKNEKSGAGNVNQTYATLHYLLNPRMVKKINNIQRRHPDVES</sequence>
<name>A0A8S0RFL9_OLEEU</name>
<dbReference type="Gramene" id="OE9A106615T1">
    <property type="protein sequence ID" value="OE9A106615C1"/>
    <property type="gene ID" value="OE9A106615"/>
</dbReference>
<evidence type="ECO:0000313" key="1">
    <source>
        <dbReference type="EMBL" id="CAA2977829.1"/>
    </source>
</evidence>
<protein>
    <submittedName>
        <fullName evidence="1">Uncharacterized protein</fullName>
    </submittedName>
</protein>